<gene>
    <name evidence="1" type="ORF">BJP37_04310</name>
</gene>
<dbReference type="AlphaFoldDB" id="A0A1U7NAY0"/>
<dbReference type="Proteomes" id="UP000186657">
    <property type="component" value="Unassembled WGS sequence"/>
</dbReference>
<evidence type="ECO:0000313" key="2">
    <source>
        <dbReference type="Proteomes" id="UP000186657"/>
    </source>
</evidence>
<evidence type="ECO:0008006" key="3">
    <source>
        <dbReference type="Google" id="ProtNLM"/>
    </source>
</evidence>
<proteinExistence type="predicted"/>
<sequence length="117" mass="13871">MQWIIEFYQLANGSSPPLDWFLEQDTKVQAKFARIFKLLQEHGISVGMPHVRPIKNSKLFEIRVEQKTNIYRIFYIAYTGRRFILLHGFQKKTQKTPAKEIEIAESRRAEFLAQENN</sequence>
<keyword evidence="2" id="KW-1185">Reference proteome</keyword>
<protein>
    <recommendedName>
        <fullName evidence="3">Addiction module toxin RelE</fullName>
    </recommendedName>
</protein>
<comment type="caution">
    <text evidence="1">The sequence shown here is derived from an EMBL/GenBank/DDBJ whole genome shotgun (WGS) entry which is preliminary data.</text>
</comment>
<reference evidence="1 2" key="1">
    <citation type="submission" date="2016-10" db="EMBL/GenBank/DDBJ databases">
        <title>Comparative genomics uncovers the prolific and rare metabolic potential of the cyanobacterial genus Moorea.</title>
        <authorList>
            <person name="Leao T."/>
            <person name="Castelao G."/>
            <person name="Korobeynikov A."/>
            <person name="Monroe E.A."/>
            <person name="Podell S."/>
            <person name="Glukhov E."/>
            <person name="Allen E."/>
            <person name="Gerwick W.H."/>
            <person name="Gerwick L."/>
        </authorList>
    </citation>
    <scope>NUCLEOTIDE SEQUENCE [LARGE SCALE GENOMIC DNA]</scope>
    <source>
        <strain evidence="1 2">PNG5-198</strain>
    </source>
</reference>
<organism evidence="1 2">
    <name type="scientific">Moorena bouillonii PNG</name>
    <dbReference type="NCBI Taxonomy" id="568701"/>
    <lineage>
        <taxon>Bacteria</taxon>
        <taxon>Bacillati</taxon>
        <taxon>Cyanobacteriota</taxon>
        <taxon>Cyanophyceae</taxon>
        <taxon>Coleofasciculales</taxon>
        <taxon>Coleofasciculaceae</taxon>
        <taxon>Moorena</taxon>
    </lineage>
</organism>
<evidence type="ECO:0000313" key="1">
    <source>
        <dbReference type="EMBL" id="OLT63095.1"/>
    </source>
</evidence>
<dbReference type="InterPro" id="IPR009241">
    <property type="entry name" value="HigB-like"/>
</dbReference>
<accession>A0A1U7NAY0</accession>
<dbReference type="Pfam" id="PF05973">
    <property type="entry name" value="Gp49"/>
    <property type="match status" value="1"/>
</dbReference>
<dbReference type="EMBL" id="MKZS01000001">
    <property type="protein sequence ID" value="OLT63095.1"/>
    <property type="molecule type" value="Genomic_DNA"/>
</dbReference>
<name>A0A1U7NAY0_9CYAN</name>